<protein>
    <submittedName>
        <fullName evidence="5">Aldehyde dehydrogenase family protein</fullName>
    </submittedName>
</protein>
<evidence type="ECO:0000256" key="1">
    <source>
        <dbReference type="ARBA" id="ARBA00009986"/>
    </source>
</evidence>
<feature type="domain" description="Aldehyde dehydrogenase" evidence="4">
    <location>
        <begin position="16"/>
        <end position="475"/>
    </location>
</feature>
<dbReference type="InterPro" id="IPR015590">
    <property type="entry name" value="Aldehyde_DH_dom"/>
</dbReference>
<dbReference type="Gene3D" id="3.40.309.10">
    <property type="entry name" value="Aldehyde Dehydrogenase, Chain A, domain 2"/>
    <property type="match status" value="1"/>
</dbReference>
<dbReference type="EMBL" id="JBHTJF010000042">
    <property type="protein sequence ID" value="MFD0944549.1"/>
    <property type="molecule type" value="Genomic_DNA"/>
</dbReference>
<evidence type="ECO:0000256" key="2">
    <source>
        <dbReference type="ARBA" id="ARBA00023002"/>
    </source>
</evidence>
<dbReference type="InterPro" id="IPR016161">
    <property type="entry name" value="Ald_DH/histidinol_DH"/>
</dbReference>
<evidence type="ECO:0000313" key="5">
    <source>
        <dbReference type="EMBL" id="MFD0944549.1"/>
    </source>
</evidence>
<proteinExistence type="inferred from homology"/>
<accession>A0ABW3H076</accession>
<evidence type="ECO:0000256" key="3">
    <source>
        <dbReference type="ARBA" id="ARBA00023027"/>
    </source>
</evidence>
<dbReference type="SUPFAM" id="SSF53720">
    <property type="entry name" value="ALDH-like"/>
    <property type="match status" value="1"/>
</dbReference>
<dbReference type="PANTHER" id="PTHR42986:SF1">
    <property type="entry name" value="BENZALDEHYDE DEHYDROGENASE YFMT"/>
    <property type="match status" value="1"/>
</dbReference>
<keyword evidence="6" id="KW-1185">Reference proteome</keyword>
<dbReference type="Proteomes" id="UP001596976">
    <property type="component" value="Unassembled WGS sequence"/>
</dbReference>
<comment type="caution">
    <text evidence="5">The sequence shown here is derived from an EMBL/GenBank/DDBJ whole genome shotgun (WGS) entry which is preliminary data.</text>
</comment>
<dbReference type="PANTHER" id="PTHR42986">
    <property type="entry name" value="BENZALDEHYDE DEHYDROGENASE YFMT"/>
    <property type="match status" value="1"/>
</dbReference>
<comment type="similarity">
    <text evidence="1">Belongs to the aldehyde dehydrogenase family.</text>
</comment>
<name>A0ABW3H076_9BACL</name>
<evidence type="ECO:0000313" key="6">
    <source>
        <dbReference type="Proteomes" id="UP001596976"/>
    </source>
</evidence>
<keyword evidence="2" id="KW-0560">Oxidoreductase</keyword>
<organism evidence="5 6">
    <name type="scientific">Savagea faecisuis</name>
    <dbReference type="NCBI Taxonomy" id="1274803"/>
    <lineage>
        <taxon>Bacteria</taxon>
        <taxon>Bacillati</taxon>
        <taxon>Bacillota</taxon>
        <taxon>Bacilli</taxon>
        <taxon>Bacillales</taxon>
        <taxon>Caryophanaceae</taxon>
        <taxon>Savagea</taxon>
    </lineage>
</organism>
<keyword evidence="3" id="KW-0520">NAD</keyword>
<evidence type="ECO:0000259" key="4">
    <source>
        <dbReference type="Pfam" id="PF00171"/>
    </source>
</evidence>
<dbReference type="RefSeq" id="WP_381014159.1">
    <property type="nucleotide sequence ID" value="NZ_JBHTJF010000042.1"/>
</dbReference>
<sequence>MEQFLQLNKSYINGKWIDGQGSKVVSILNPYNDEVLTEVKIASKQQVEEAYQYAEEAHLEWGKNAQLRKEVFQKAAQFFENHKEEILHLLAIETGSAPFKAQLEYNITLGIFQAYGSVIDKAYEKWSPEQEFMPGKVNEIHRLPLGVISSIAPFNFPLYLSLRGILSALALGNAVVHKADIQTGIISGSLIAKAFEEAGIPKGVFASVLTTPDEIGDLMLEDPRVKLIAFTGSTPVGRHISTVAGKNFKRTALELGGNGPFILLEDGDVDQAVDAAIFGKFLHQGQICMIINRFIIHEKHYDEFTTKFVERAQQLPYGDPLNPNTVVGPLINKTQLEKAVNNVEKAKNAGFDVLLEGNVEGNVMTPYVFGNVDHTSELAQTELFAPIALMVKASTDEEAIALANDTNFGLSSAIFTNDIEKARDYAVGLEFGMTHINDQTVNDLPNLPFGGMRNSGVGRFGVPFVIDEFTQFKWISIQEEKRVYPF</sequence>
<reference evidence="6" key="1">
    <citation type="journal article" date="2019" name="Int. J. Syst. Evol. Microbiol.">
        <title>The Global Catalogue of Microorganisms (GCM) 10K type strain sequencing project: providing services to taxonomists for standard genome sequencing and annotation.</title>
        <authorList>
            <consortium name="The Broad Institute Genomics Platform"/>
            <consortium name="The Broad Institute Genome Sequencing Center for Infectious Disease"/>
            <person name="Wu L."/>
            <person name="Ma J."/>
        </authorList>
    </citation>
    <scope>NUCLEOTIDE SEQUENCE [LARGE SCALE GENOMIC DNA]</scope>
    <source>
        <strain evidence="6">CCUG 63563</strain>
    </source>
</reference>
<dbReference type="InterPro" id="IPR016163">
    <property type="entry name" value="Ald_DH_C"/>
</dbReference>
<gene>
    <name evidence="5" type="ORF">ACFQ0V_12425</name>
</gene>
<dbReference type="InterPro" id="IPR016162">
    <property type="entry name" value="Ald_DH_N"/>
</dbReference>
<dbReference type="Pfam" id="PF00171">
    <property type="entry name" value="Aldedh"/>
    <property type="match status" value="1"/>
</dbReference>
<dbReference type="Gene3D" id="3.40.605.10">
    <property type="entry name" value="Aldehyde Dehydrogenase, Chain A, domain 1"/>
    <property type="match status" value="1"/>
</dbReference>